<accession>A0ABQ0LRN1</accession>
<evidence type="ECO:0000313" key="1">
    <source>
        <dbReference type="EMBL" id="GAT53652.1"/>
    </source>
</evidence>
<dbReference type="EMBL" id="DF848432">
    <property type="protein sequence ID" value="GAT53652.1"/>
    <property type="molecule type" value="Genomic_DNA"/>
</dbReference>
<keyword evidence="2" id="KW-1185">Reference proteome</keyword>
<gene>
    <name evidence="1" type="ORF">MCHLO_10588</name>
</gene>
<evidence type="ECO:0000313" key="2">
    <source>
        <dbReference type="Proteomes" id="UP000815677"/>
    </source>
</evidence>
<organism evidence="1 2">
    <name type="scientific">Mycena chlorophos</name>
    <name type="common">Agaric fungus</name>
    <name type="synonym">Agaricus chlorophos</name>
    <dbReference type="NCBI Taxonomy" id="658473"/>
    <lineage>
        <taxon>Eukaryota</taxon>
        <taxon>Fungi</taxon>
        <taxon>Dikarya</taxon>
        <taxon>Basidiomycota</taxon>
        <taxon>Agaricomycotina</taxon>
        <taxon>Agaricomycetes</taxon>
        <taxon>Agaricomycetidae</taxon>
        <taxon>Agaricales</taxon>
        <taxon>Marasmiineae</taxon>
        <taxon>Mycenaceae</taxon>
        <taxon>Mycena</taxon>
    </lineage>
</organism>
<name>A0ABQ0LRN1_MYCCL</name>
<reference evidence="1" key="1">
    <citation type="submission" date="2014-09" db="EMBL/GenBank/DDBJ databases">
        <title>Genome sequence of the luminous mushroom Mycena chlorophos for searching fungal bioluminescence genes.</title>
        <authorList>
            <person name="Tanaka Y."/>
            <person name="Kasuga D."/>
            <person name="Oba Y."/>
            <person name="Hase S."/>
            <person name="Sato K."/>
            <person name="Oba Y."/>
            <person name="Sakakibara Y."/>
        </authorList>
    </citation>
    <scope>NUCLEOTIDE SEQUENCE</scope>
</reference>
<protein>
    <submittedName>
        <fullName evidence="1">Uncharacterized protein</fullName>
    </submittedName>
</protein>
<dbReference type="Proteomes" id="UP000815677">
    <property type="component" value="Unassembled WGS sequence"/>
</dbReference>
<proteinExistence type="predicted"/>
<sequence length="419" mass="47394">MHVDEAWVREQEGLALESLAPVDVVEIPVLPQLASKNLNQYFWLSFRERLQETNASALAKKCLEIVVRQLPAFPEQTTCYPPDENMSGPDNLVKIARTCVESDSHDQLPLIFTKMRLAVKTRSAPETSARYYYALADLLISLGEESIPGSRLPRAFLEVFFLEALDALIWEKQTQNCQCFVVFRRVSQTKSDTCLLNDENTTKILRVTAALGGVHFLRYIPGFDAAALKKHDRAVVTDFARVLSLNAKPENVDDPAYASYDSVVGFLLNVYPPAAGDLLSIVEFLKLALELKAYHTFKTRLLSLSTTAIDFLLRIVPRLLELLRPCRPTPLDQELDAFAHSVFKSFADKLHRFRTRDFATLAGFGCERGAKCLHGCSGLRYWLLGGSDIMDDEKYEVMRKKDSESREHLEQTLGQLRDR</sequence>